<dbReference type="AlphaFoldDB" id="A0A6P2WFT9"/>
<proteinExistence type="predicted"/>
<evidence type="ECO:0000313" key="2">
    <source>
        <dbReference type="Proteomes" id="UP000494274"/>
    </source>
</evidence>
<accession>A0A6P2WFT9</accession>
<sequence length="62" mass="6899">MKSIDEFNVWLKEQVMAAAKVGVFTDVAPRSLTTRITKNLIEVVDEDGRVHLRIGDDGRASV</sequence>
<dbReference type="Proteomes" id="UP000494274">
    <property type="component" value="Unassembled WGS sequence"/>
</dbReference>
<dbReference type="RefSeq" id="WP_175044548.1">
    <property type="nucleotide sequence ID" value="NZ_CABVQI010000009.1"/>
</dbReference>
<dbReference type="EMBL" id="CABVQI010000009">
    <property type="protein sequence ID" value="VWC91192.1"/>
    <property type="molecule type" value="Genomic_DNA"/>
</dbReference>
<organism evidence="1 2">
    <name type="scientific">Burkholderia lata (strain ATCC 17760 / DSM 23089 / LMG 22485 / NCIMB 9086 / R18194 / 383)</name>
    <dbReference type="NCBI Taxonomy" id="482957"/>
    <lineage>
        <taxon>Bacteria</taxon>
        <taxon>Pseudomonadati</taxon>
        <taxon>Pseudomonadota</taxon>
        <taxon>Betaproteobacteria</taxon>
        <taxon>Burkholderiales</taxon>
        <taxon>Burkholderiaceae</taxon>
        <taxon>Burkholderia</taxon>
        <taxon>Burkholderia cepacia complex</taxon>
    </lineage>
</organism>
<gene>
    <name evidence="1" type="ORF">BLA18112_03333</name>
</gene>
<protein>
    <submittedName>
        <fullName evidence="1">Uncharacterized protein</fullName>
    </submittedName>
</protein>
<name>A0A6P2WFT9_BURL3</name>
<evidence type="ECO:0000313" key="1">
    <source>
        <dbReference type="EMBL" id="VWC91192.1"/>
    </source>
</evidence>
<reference evidence="1 2" key="1">
    <citation type="submission" date="2019-09" db="EMBL/GenBank/DDBJ databases">
        <authorList>
            <person name="Depoorter E."/>
        </authorList>
    </citation>
    <scope>NUCLEOTIDE SEQUENCE [LARGE SCALE GENOMIC DNA]</scope>
    <source>
        <strain evidence="1">R-18112</strain>
    </source>
</reference>